<dbReference type="GO" id="GO:0005737">
    <property type="term" value="C:cytoplasm"/>
    <property type="evidence" value="ECO:0007669"/>
    <property type="project" value="TreeGrafter"/>
</dbReference>
<evidence type="ECO:0000313" key="3">
    <source>
        <dbReference type="EMBL" id="GAK43861.1"/>
    </source>
</evidence>
<proteinExistence type="predicted"/>
<sequence>MKQNKPSARPFSAGTRRGAAQKPEEERATHRPWHHLPGGQFRNPAGSPVRSQAPVKCTLPFFARMVRQSFDKVEVPEGHVIPRPLAHRALSDHMVKQGDFLTWLGHASFLLRLNGKVILTDPYLTRYAGPAGLGPKRYVKSGIAIGDLPPVDYLVVSHNHYDHLDERALARLPGKERMTVIVPLRLGEFFTARGFKNVVELDWHDAYDADGLTITALPVVHWSRRSGFDTNRTLWAGFSFKAERHHVFFGGDSAYGPVFEEIGKAYGPFDTALIGIGAYEPRVMMAASHANPEEAVAIGRDIGAKRLVGMHWGTVVLTAEPPFEPPERFMKAGRERGYTNHDLWIMAIGETRDLSDPWPANT</sequence>
<accession>A0A081B743</accession>
<dbReference type="Pfam" id="PF12706">
    <property type="entry name" value="Lactamase_B_2"/>
    <property type="match status" value="1"/>
</dbReference>
<dbReference type="InterPro" id="IPR001279">
    <property type="entry name" value="Metallo-B-lactamas"/>
</dbReference>
<protein>
    <submittedName>
        <fullName evidence="3">Conserved protein</fullName>
    </submittedName>
</protein>
<evidence type="ECO:0000313" key="4">
    <source>
        <dbReference type="Proteomes" id="UP000028702"/>
    </source>
</evidence>
<dbReference type="InterPro" id="IPR036866">
    <property type="entry name" value="RibonucZ/Hydroxyglut_hydro"/>
</dbReference>
<dbReference type="SUPFAM" id="SSF56281">
    <property type="entry name" value="Metallo-hydrolase/oxidoreductase"/>
    <property type="match status" value="1"/>
</dbReference>
<dbReference type="Gene3D" id="3.60.15.10">
    <property type="entry name" value="Ribonuclease Z/Hydroxyacylglutathione hydrolase-like"/>
    <property type="match status" value="1"/>
</dbReference>
<dbReference type="Proteomes" id="UP000028702">
    <property type="component" value="Unassembled WGS sequence"/>
</dbReference>
<organism evidence="3 4">
    <name type="scientific">Tepidicaulis marinus</name>
    <dbReference type="NCBI Taxonomy" id="1333998"/>
    <lineage>
        <taxon>Bacteria</taxon>
        <taxon>Pseudomonadati</taxon>
        <taxon>Pseudomonadota</taxon>
        <taxon>Alphaproteobacteria</taxon>
        <taxon>Hyphomicrobiales</taxon>
        <taxon>Parvibaculaceae</taxon>
        <taxon>Tepidicaulis</taxon>
    </lineage>
</organism>
<comment type="caution">
    <text evidence="3">The sequence shown here is derived from an EMBL/GenBank/DDBJ whole genome shotgun (WGS) entry which is preliminary data.</text>
</comment>
<dbReference type="STRING" id="1333998.M2A_0360"/>
<evidence type="ECO:0000256" key="1">
    <source>
        <dbReference type="SAM" id="MobiDB-lite"/>
    </source>
</evidence>
<reference evidence="3 4" key="1">
    <citation type="submission" date="2014-07" db="EMBL/GenBank/DDBJ databases">
        <title>Tepidicaulis marinum gen. nov., sp. nov., a novel marine bacterium denitrifying nitrate to nitrous oxide strictly under microaerobic conditions.</title>
        <authorList>
            <person name="Takeuchi M."/>
            <person name="Yamagishi T."/>
            <person name="Kamagata Y."/>
            <person name="Oshima K."/>
            <person name="Hattori M."/>
            <person name="Katayama T."/>
            <person name="Hanada S."/>
            <person name="Tamaki H."/>
            <person name="Marumo K."/>
            <person name="Maeda H."/>
            <person name="Nedachi M."/>
            <person name="Iwasaki W."/>
            <person name="Suwa Y."/>
            <person name="Sakata S."/>
        </authorList>
    </citation>
    <scope>NUCLEOTIDE SEQUENCE [LARGE SCALE GENOMIC DNA]</scope>
    <source>
        <strain evidence="3 4">MA2</strain>
    </source>
</reference>
<dbReference type="AlphaFoldDB" id="A0A081B743"/>
<name>A0A081B743_9HYPH</name>
<dbReference type="RefSeq" id="WP_052379120.1">
    <property type="nucleotide sequence ID" value="NZ_BBIO01000001.1"/>
</dbReference>
<dbReference type="EMBL" id="BBIO01000001">
    <property type="protein sequence ID" value="GAK43861.1"/>
    <property type="molecule type" value="Genomic_DNA"/>
</dbReference>
<gene>
    <name evidence="3" type="ORF">M2A_0360</name>
</gene>
<dbReference type="PANTHER" id="PTHR15032">
    <property type="entry name" value="N-ACYL-PHOSPHATIDYLETHANOLAMINE-HYDROLYZING PHOSPHOLIPASE D"/>
    <property type="match status" value="1"/>
</dbReference>
<keyword evidence="4" id="KW-1185">Reference proteome</keyword>
<feature type="region of interest" description="Disordered" evidence="1">
    <location>
        <begin position="1"/>
        <end position="50"/>
    </location>
</feature>
<feature type="domain" description="Metallo-beta-lactamase" evidence="2">
    <location>
        <begin position="118"/>
        <end position="312"/>
    </location>
</feature>
<dbReference type="eggNOG" id="COG2220">
    <property type="taxonomic scope" value="Bacteria"/>
</dbReference>
<dbReference type="PANTHER" id="PTHR15032:SF4">
    <property type="entry name" value="N-ACYL-PHOSPHATIDYLETHANOLAMINE-HYDROLYZING PHOSPHOLIPASE D"/>
    <property type="match status" value="1"/>
</dbReference>
<evidence type="ECO:0000259" key="2">
    <source>
        <dbReference type="Pfam" id="PF12706"/>
    </source>
</evidence>